<reference evidence="4" key="2">
    <citation type="submission" date="2021-08" db="EMBL/GenBank/DDBJ databases">
        <authorList>
            <person name="Tani A."/>
            <person name="Ola A."/>
            <person name="Ogura Y."/>
            <person name="Katsura K."/>
            <person name="Hayashi T."/>
        </authorList>
    </citation>
    <scope>NUCLEOTIDE SEQUENCE</scope>
    <source>
        <strain evidence="4">NBRC 15689</strain>
    </source>
</reference>
<dbReference type="InterPro" id="IPR046367">
    <property type="entry name" value="GapR-like_DNA-bd"/>
</dbReference>
<evidence type="ECO:0000313" key="4">
    <source>
        <dbReference type="EMBL" id="GJE29758.1"/>
    </source>
</evidence>
<gene>
    <name evidence="4" type="ORF">LKMONMHP_4644</name>
</gene>
<dbReference type="Proteomes" id="UP001055156">
    <property type="component" value="Unassembled WGS sequence"/>
</dbReference>
<keyword evidence="1" id="KW-0175">Coiled coil</keyword>
<feature type="region of interest" description="Disordered" evidence="2">
    <location>
        <begin position="199"/>
        <end position="218"/>
    </location>
</feature>
<feature type="domain" description="GapR-like DNA-binding" evidence="3">
    <location>
        <begin position="17"/>
        <end position="89"/>
    </location>
</feature>
<dbReference type="EMBL" id="BPQV01000020">
    <property type="protein sequence ID" value="GJE29758.1"/>
    <property type="molecule type" value="Genomic_DNA"/>
</dbReference>
<organism evidence="4 5">
    <name type="scientific">Methylobacterium organophilum</name>
    <dbReference type="NCBI Taxonomy" id="410"/>
    <lineage>
        <taxon>Bacteria</taxon>
        <taxon>Pseudomonadati</taxon>
        <taxon>Pseudomonadota</taxon>
        <taxon>Alphaproteobacteria</taxon>
        <taxon>Hyphomicrobiales</taxon>
        <taxon>Methylobacteriaceae</taxon>
        <taxon>Methylobacterium</taxon>
    </lineage>
</organism>
<evidence type="ECO:0000313" key="5">
    <source>
        <dbReference type="Proteomes" id="UP001055156"/>
    </source>
</evidence>
<feature type="region of interest" description="Disordered" evidence="2">
    <location>
        <begin position="108"/>
        <end position="146"/>
    </location>
</feature>
<reference evidence="4" key="1">
    <citation type="journal article" date="2021" name="Front. Microbiol.">
        <title>Comprehensive Comparative Genomics and Phenotyping of Methylobacterium Species.</title>
        <authorList>
            <person name="Alessa O."/>
            <person name="Ogura Y."/>
            <person name="Fujitani Y."/>
            <person name="Takami H."/>
            <person name="Hayashi T."/>
            <person name="Sahin N."/>
            <person name="Tani A."/>
        </authorList>
    </citation>
    <scope>NUCLEOTIDE SEQUENCE</scope>
    <source>
        <strain evidence="4">NBRC 15689</strain>
    </source>
</reference>
<evidence type="ECO:0000256" key="1">
    <source>
        <dbReference type="SAM" id="Coils"/>
    </source>
</evidence>
<protein>
    <recommendedName>
        <fullName evidence="3">GapR-like DNA-binding domain-containing protein</fullName>
    </recommendedName>
</protein>
<name>A0ABQ4TEQ5_METOR</name>
<accession>A0ABQ4TEQ5</accession>
<evidence type="ECO:0000259" key="3">
    <source>
        <dbReference type="Pfam" id="PF10073"/>
    </source>
</evidence>
<feature type="coiled-coil region" evidence="1">
    <location>
        <begin position="19"/>
        <end position="46"/>
    </location>
</feature>
<dbReference type="RefSeq" id="WP_238314974.1">
    <property type="nucleotide sequence ID" value="NZ_BPQV01000020.1"/>
</dbReference>
<proteinExistence type="predicted"/>
<evidence type="ECO:0000256" key="2">
    <source>
        <dbReference type="SAM" id="MobiDB-lite"/>
    </source>
</evidence>
<dbReference type="Pfam" id="PF10073">
    <property type="entry name" value="GapR_DNA-bd"/>
    <property type="match status" value="1"/>
</dbReference>
<keyword evidence="5" id="KW-1185">Reference proteome</keyword>
<sequence>MGSTSARSAQPNSSASALLRSYAERIVRLNEEIRALRGDIKDIKNEAGAQGYDKKALMLVVARMMEDETDRAARQETAALADVYLASLGMLDGTPLGDAARRRFDLIDDPVDDSPAQDQDEDPDRHDGGAEGANPDDSPPPSRVISEEAIAAAREEGSAAAEAGERVFANPYAAGDPCRAAWDEGWCVRKGSDGMEIPEAFRRKKRPAADDAGDGASA</sequence>
<comment type="caution">
    <text evidence="4">The sequence shown here is derived from an EMBL/GenBank/DDBJ whole genome shotgun (WGS) entry which is preliminary data.</text>
</comment>